<feature type="region of interest" description="Disordered" evidence="2">
    <location>
        <begin position="77"/>
        <end position="128"/>
    </location>
</feature>
<feature type="compositionally biased region" description="Polar residues" evidence="2">
    <location>
        <begin position="7"/>
        <end position="27"/>
    </location>
</feature>
<dbReference type="InterPro" id="IPR016024">
    <property type="entry name" value="ARM-type_fold"/>
</dbReference>
<evidence type="ECO:0000256" key="1">
    <source>
        <dbReference type="ARBA" id="ARBA00023067"/>
    </source>
</evidence>
<dbReference type="Proteomes" id="UP001530400">
    <property type="component" value="Unassembled WGS sequence"/>
</dbReference>
<dbReference type="InterPro" id="IPR011989">
    <property type="entry name" value="ARM-like"/>
</dbReference>
<reference evidence="3 4" key="1">
    <citation type="submission" date="2024-10" db="EMBL/GenBank/DDBJ databases">
        <title>Updated reference genomes for cyclostephanoid diatoms.</title>
        <authorList>
            <person name="Roberts W.R."/>
            <person name="Alverson A.J."/>
        </authorList>
    </citation>
    <scope>NUCLEOTIDE SEQUENCE [LARGE SCALE GENOMIC DNA]</scope>
    <source>
        <strain evidence="3 4">AJA010-31</strain>
    </source>
</reference>
<organism evidence="3 4">
    <name type="scientific">Cyclotella atomus</name>
    <dbReference type="NCBI Taxonomy" id="382360"/>
    <lineage>
        <taxon>Eukaryota</taxon>
        <taxon>Sar</taxon>
        <taxon>Stramenopiles</taxon>
        <taxon>Ochrophyta</taxon>
        <taxon>Bacillariophyta</taxon>
        <taxon>Coscinodiscophyceae</taxon>
        <taxon>Thalassiosirophycidae</taxon>
        <taxon>Stephanodiscales</taxon>
        <taxon>Stephanodiscaceae</taxon>
        <taxon>Cyclotella</taxon>
    </lineage>
</organism>
<dbReference type="InterPro" id="IPR026971">
    <property type="entry name" value="CND1/NCAPD3"/>
</dbReference>
<evidence type="ECO:0000313" key="3">
    <source>
        <dbReference type="EMBL" id="KAL3783263.1"/>
    </source>
</evidence>
<feature type="region of interest" description="Disordered" evidence="2">
    <location>
        <begin position="1"/>
        <end position="28"/>
    </location>
</feature>
<dbReference type="PANTHER" id="PTHR14222">
    <property type="entry name" value="CONDENSIN"/>
    <property type="match status" value="1"/>
</dbReference>
<gene>
    <name evidence="3" type="ORF">ACHAWO_013355</name>
</gene>
<feature type="compositionally biased region" description="Polar residues" evidence="2">
    <location>
        <begin position="489"/>
        <end position="499"/>
    </location>
</feature>
<feature type="compositionally biased region" description="Polar residues" evidence="2">
    <location>
        <begin position="509"/>
        <end position="520"/>
    </location>
</feature>
<keyword evidence="4" id="KW-1185">Reference proteome</keyword>
<feature type="region of interest" description="Disordered" evidence="2">
    <location>
        <begin position="402"/>
        <end position="428"/>
    </location>
</feature>
<feature type="compositionally biased region" description="Low complexity" evidence="2">
    <location>
        <begin position="109"/>
        <end position="128"/>
    </location>
</feature>
<dbReference type="SUPFAM" id="SSF48371">
    <property type="entry name" value="ARM repeat"/>
    <property type="match status" value="1"/>
</dbReference>
<feature type="region of interest" description="Disordered" evidence="2">
    <location>
        <begin position="485"/>
        <end position="533"/>
    </location>
</feature>
<proteinExistence type="predicted"/>
<comment type="caution">
    <text evidence="3">The sequence shown here is derived from an EMBL/GenBank/DDBJ whole genome shotgun (WGS) entry which is preliminary data.</text>
</comment>
<dbReference type="EMBL" id="JALLPJ020000775">
    <property type="protein sequence ID" value="KAL3783263.1"/>
    <property type="molecule type" value="Genomic_DNA"/>
</dbReference>
<dbReference type="GO" id="GO:0030261">
    <property type="term" value="P:chromosome condensation"/>
    <property type="evidence" value="ECO:0007669"/>
    <property type="project" value="UniProtKB-KW"/>
</dbReference>
<sequence>MEEFPQHSPSTTSHQDTPMLDTSSSASLRPPSLFIAELLAHEDNDGDEQFTVEEELQKRGMQRKICEELLDILDAVDNNTADNDGSDENGSPPKGPNGTFIRTTLYTPSSLNQSSNDTTNNNVSSTNASRSIREILGIHSSSETSRLSSVFTKMLTHRVNIECLLPNTQDIEGNAEAMGLPSDNSGGVGNIKSAMTIPSSGMAASRVYVSLLGQKGAWGAGLVDVGGVSAIAALMRRWCVECRGREPVVTKKVVNNGGGKKNVGPERKKMRGVRKSVRINANATFWEEDDSNSMDCDDETASPNLNATFFVAEDDSYYDDKLTESAMIYGGLALAGGLAKIAMQEEYKNWSSEAREAYLDGCCVALATISALKTSGPESFITECSSTVDSLERAICTSVKPKEFTHSHSSGMKRSKKSPKEEKATEKLRKESTIYVLRGLLPLMNLKMEVPNGQIGKIAAYETATELIVKLISLLSNENHRERRVRLSADSTVSSSATPKQGGGRKSISFAQGSSISHTPGKTPRAMLPPSLKKSITPRIRTRSAAVNQESVIHPLLSLVMGMLHKLFTSKGLERADARGRVSNVGTLCLNQLPSLERGQVLKFVGEMCHSKVSSHRLLAVELIGDVLCMEWYWNDAVSRKNRMSTPYGDGMDGEESSSKLLTALQGRLMDKSPTVRMRAAMSLGEVVRYASASGGEDRVGVVDNSFDSTPRPVAGASSRVLIDELCRIGNTLVDSLRTRASTDDKATVRKASIVAWLEMLFLAHRERNQDCVVSGLDISTLCSLCNDSSVATRNAAAEALTKLVQANYDGEEYTAQASALEMAWAHTVLPLVRDVELSCVNKSLDSFISLVVDPIIEVGSDASDMLAKKNTQYLVAWRLLSKISLGSQEAGGSRNGTGSLQVAIQKLFINAGNESKSLAKNLLSSVYHAASVSLGLDSRSSDSFVSQNSVVEAEMFGSSIQPLRAGAWCLLDALTGCLMNVDGNKTSASNISLGQAVRASHIDSSFLALSLRKFRSLVNAPDVPSDKRASLVIASRDCLRVISKMASFVPIQDAKDCFKDLLRDLESFRMTIDLISVAVASLVALTKRVCDDSHNDVFDECEQWIKNLLFKCEHAMNSSFAAIAWHHSTEHEKDNIARILFSIGELTMVGFSSEDMPVKAKHHLTTEREPVRGLVVRPSDQLLQSVKLMLPKHMPLAGGTDDALVQTSSTIRAHAFITLGKLCLRNESLAKESLNILARELHQSSESDPAVQTNALMVMGDLCVRYTNLVDKYLPFMASCLQAREKTTPEIGASTRLSVTFAETGGYNLVKKNAVLLLSSLVLQDYIKWRGLFVFRFLAAAADQDDEVACLARTAIRGPLLEKQPNLLATSFVESIFVFNSCKAHPIYAAAASNGGAGYAEIDFERGLLEGNYGYDRRHEVYQMMLDNMSDEQKLKVTSDIVKRILGGALDMRGDLGIVCRLAHNSRAKISVARADSATHVLRDAFLILSSPHIKVGRRATEEQEDEFGEGNANKNKRSANKDRLLSKISLKHLMEIVIPVLCNLKSVLEGSRSALLKDLMKYLVYIFRSFKREVTEHLANDPTLLQELEYDMRQFEKKENESILETDVVAVA</sequence>
<feature type="compositionally biased region" description="Basic and acidic residues" evidence="2">
    <location>
        <begin position="418"/>
        <end position="428"/>
    </location>
</feature>
<keyword evidence="1" id="KW-0226">DNA condensation</keyword>
<evidence type="ECO:0000313" key="4">
    <source>
        <dbReference type="Proteomes" id="UP001530400"/>
    </source>
</evidence>
<evidence type="ECO:0000256" key="2">
    <source>
        <dbReference type="SAM" id="MobiDB-lite"/>
    </source>
</evidence>
<protein>
    <recommendedName>
        <fullName evidence="5">Sister chromatid cohesion protein</fullName>
    </recommendedName>
</protein>
<feature type="region of interest" description="Disordered" evidence="2">
    <location>
        <begin position="1500"/>
        <end position="1520"/>
    </location>
</feature>
<dbReference type="Gene3D" id="1.25.10.10">
    <property type="entry name" value="Leucine-rich Repeat Variant"/>
    <property type="match status" value="1"/>
</dbReference>
<dbReference type="PANTHER" id="PTHR14222:SF1">
    <property type="entry name" value="CONDENSIN-2 COMPLEX SUBUNIT D3"/>
    <property type="match status" value="1"/>
</dbReference>
<evidence type="ECO:0008006" key="5">
    <source>
        <dbReference type="Google" id="ProtNLM"/>
    </source>
</evidence>
<name>A0ABD3P5Y6_9STRA</name>
<accession>A0ABD3P5Y6</accession>